<feature type="compositionally biased region" description="Polar residues" evidence="1">
    <location>
        <begin position="39"/>
        <end position="57"/>
    </location>
</feature>
<keyword evidence="2" id="KW-0732">Signal</keyword>
<dbReference type="PROSITE" id="PS51257">
    <property type="entry name" value="PROKAR_LIPOPROTEIN"/>
    <property type="match status" value="1"/>
</dbReference>
<name>A0A839TE27_9GAMM</name>
<evidence type="ECO:0000313" key="3">
    <source>
        <dbReference type="EMBL" id="MBB3106666.1"/>
    </source>
</evidence>
<sequence length="381" mass="43259">MQKTILSLAIGLSFLLGMSACQPKSDASSKSNEAKDTEQVNTPTPIEKSAATSNKPTDSALDAKTCLALNKSMQKVDDTSKIDTIYEIQKQLTACLPTANSTEALSLLKDYQAMYGRFLAIDSDINAENTDPQVAQAYYDVMSALEMGEQVPVEALNKLSPRTRYLISLIKSDADVRARNLGEGFYTFAHDLQAMADIFIPYLRPDQKAFIGRMAKDNQEVFWSDAAVTITFDELIERAIFWEDYIQRYPSGYAVQDAKVLLNLYRYVIFFGSDNTRWTDNEIREFIKPDYKQMIVALTKRPNSILAKDAENYLNFMALSDSERQELYPASSTTEDGYELNEWEMVYYRLNQAMQIPSIWKNDGDNRECLEGLFCQTESFD</sequence>
<reference evidence="3 4" key="1">
    <citation type="submission" date="2020-08" db="EMBL/GenBank/DDBJ databases">
        <title>Genomic Encyclopedia of Type Strains, Phase III (KMG-III): the genomes of soil and plant-associated and newly described type strains.</title>
        <authorList>
            <person name="Whitman W."/>
        </authorList>
    </citation>
    <scope>NUCLEOTIDE SEQUENCE [LARGE SCALE GENOMIC DNA]</scope>
    <source>
        <strain evidence="3 4">CECT 5885</strain>
    </source>
</reference>
<evidence type="ECO:0000313" key="4">
    <source>
        <dbReference type="Proteomes" id="UP000588111"/>
    </source>
</evidence>
<feature type="region of interest" description="Disordered" evidence="1">
    <location>
        <begin position="25"/>
        <end position="58"/>
    </location>
</feature>
<dbReference type="EMBL" id="JACHXL010000002">
    <property type="protein sequence ID" value="MBB3106666.1"/>
    <property type="molecule type" value="Genomic_DNA"/>
</dbReference>
<organism evidence="3 4">
    <name type="scientific">Psychrobacter luti</name>
    <dbReference type="NCBI Taxonomy" id="198481"/>
    <lineage>
        <taxon>Bacteria</taxon>
        <taxon>Pseudomonadati</taxon>
        <taxon>Pseudomonadota</taxon>
        <taxon>Gammaproteobacteria</taxon>
        <taxon>Moraxellales</taxon>
        <taxon>Moraxellaceae</taxon>
        <taxon>Psychrobacter</taxon>
    </lineage>
</organism>
<evidence type="ECO:0000256" key="1">
    <source>
        <dbReference type="SAM" id="MobiDB-lite"/>
    </source>
</evidence>
<dbReference type="Proteomes" id="UP000588111">
    <property type="component" value="Unassembled WGS sequence"/>
</dbReference>
<comment type="caution">
    <text evidence="3">The sequence shown here is derived from an EMBL/GenBank/DDBJ whole genome shotgun (WGS) entry which is preliminary data.</text>
</comment>
<dbReference type="AlphaFoldDB" id="A0A839TE27"/>
<accession>A0A839TE27</accession>
<proteinExistence type="predicted"/>
<protein>
    <submittedName>
        <fullName evidence="3">Uncharacterized protein</fullName>
    </submittedName>
</protein>
<feature type="signal peptide" evidence="2">
    <location>
        <begin position="1"/>
        <end position="23"/>
    </location>
</feature>
<evidence type="ECO:0000256" key="2">
    <source>
        <dbReference type="SAM" id="SignalP"/>
    </source>
</evidence>
<dbReference type="RefSeq" id="WP_183619635.1">
    <property type="nucleotide sequence ID" value="NZ_CAJHAH010000001.1"/>
</dbReference>
<feature type="chain" id="PRO_5033054988" evidence="2">
    <location>
        <begin position="24"/>
        <end position="381"/>
    </location>
</feature>
<keyword evidence="4" id="KW-1185">Reference proteome</keyword>
<gene>
    <name evidence="3" type="ORF">FHS24_001167</name>
</gene>